<dbReference type="KEGG" id="pchm:VFPPC_13276"/>
<dbReference type="SUPFAM" id="SSF52540">
    <property type="entry name" value="P-loop containing nucleoside triphosphate hydrolases"/>
    <property type="match status" value="1"/>
</dbReference>
<evidence type="ECO:0000259" key="2">
    <source>
        <dbReference type="Pfam" id="PF01926"/>
    </source>
</evidence>
<name>A0A179FW98_METCM</name>
<dbReference type="OrthoDB" id="8954335at2759"/>
<reference evidence="3 4" key="1">
    <citation type="journal article" date="2016" name="PLoS Pathog.">
        <title>Biosynthesis of antibiotic leucinostatins in bio-control fungus Purpureocillium lilacinum and their inhibition on phytophthora revealed by genome mining.</title>
        <authorList>
            <person name="Wang G."/>
            <person name="Liu Z."/>
            <person name="Lin R."/>
            <person name="Li E."/>
            <person name="Mao Z."/>
            <person name="Ling J."/>
            <person name="Yang Y."/>
            <person name="Yin W.B."/>
            <person name="Xie B."/>
        </authorList>
    </citation>
    <scope>NUCLEOTIDE SEQUENCE [LARGE SCALE GENOMIC DNA]</scope>
    <source>
        <strain evidence="3">170</strain>
    </source>
</reference>
<dbReference type="Pfam" id="PF01926">
    <property type="entry name" value="MMR_HSR1"/>
    <property type="match status" value="1"/>
</dbReference>
<keyword evidence="3" id="KW-0378">Hydrolase</keyword>
<dbReference type="CDD" id="cd00882">
    <property type="entry name" value="Ras_like_GTPase"/>
    <property type="match status" value="1"/>
</dbReference>
<dbReference type="Gene3D" id="3.40.50.300">
    <property type="entry name" value="P-loop containing nucleotide triphosphate hydrolases"/>
    <property type="match status" value="1"/>
</dbReference>
<dbReference type="Proteomes" id="UP000078397">
    <property type="component" value="Unassembled WGS sequence"/>
</dbReference>
<feature type="domain" description="G" evidence="2">
    <location>
        <begin position="35"/>
        <end position="91"/>
    </location>
</feature>
<feature type="coiled-coil region" evidence="1">
    <location>
        <begin position="281"/>
        <end position="308"/>
    </location>
</feature>
<dbReference type="InterPro" id="IPR006073">
    <property type="entry name" value="GTP-bd"/>
</dbReference>
<proteinExistence type="predicted"/>
<protein>
    <submittedName>
        <fullName evidence="3">P-loop containing nucleoside triphosphate hydrolase protein</fullName>
    </submittedName>
</protein>
<dbReference type="InterPro" id="IPR027417">
    <property type="entry name" value="P-loop_NTPase"/>
</dbReference>
<accession>A0A179FW98</accession>
<evidence type="ECO:0000256" key="1">
    <source>
        <dbReference type="SAM" id="Coils"/>
    </source>
</evidence>
<keyword evidence="4" id="KW-1185">Reference proteome</keyword>
<dbReference type="AlphaFoldDB" id="A0A179FW98"/>
<dbReference type="RefSeq" id="XP_018146431.1">
    <property type="nucleotide sequence ID" value="XM_018291053.1"/>
</dbReference>
<evidence type="ECO:0000313" key="3">
    <source>
        <dbReference type="EMBL" id="OAQ69894.1"/>
    </source>
</evidence>
<dbReference type="STRING" id="1380566.A0A179FW98"/>
<dbReference type="GO" id="GO:0016787">
    <property type="term" value="F:hydrolase activity"/>
    <property type="evidence" value="ECO:0007669"/>
    <property type="project" value="UniProtKB-KW"/>
</dbReference>
<dbReference type="GeneID" id="28855047"/>
<keyword evidence="1" id="KW-0175">Coiled coil</keyword>
<organism evidence="3 4">
    <name type="scientific">Pochonia chlamydosporia 170</name>
    <dbReference type="NCBI Taxonomy" id="1380566"/>
    <lineage>
        <taxon>Eukaryota</taxon>
        <taxon>Fungi</taxon>
        <taxon>Dikarya</taxon>
        <taxon>Ascomycota</taxon>
        <taxon>Pezizomycotina</taxon>
        <taxon>Sordariomycetes</taxon>
        <taxon>Hypocreomycetidae</taxon>
        <taxon>Hypocreales</taxon>
        <taxon>Clavicipitaceae</taxon>
        <taxon>Pochonia</taxon>
    </lineage>
</organism>
<sequence>MVKVIEAAVNWGIGKLWTPKSGDEPPKFTEKSILIAVMGMTGAGKTTFISKTTGVEMEIGHGLKSCTKEVQIASITLDGRDVHLIDTPGFDDTELDDTDILIRIANYMTTSVRLSGIIYLYPMTARRVGGVAAKNLTMFRNLVGDSNMRNVKLVTTMWDDITAEQGESRLEELTRDFWGVMTAAGAQVDRCNEAAKDGHRIIRSIMNTSPVTLQLQSEMQQGLRLEETAAGKIVRGQLEELEAKYARDVGELRKKLDDATTHGELLAAVRMEYEHKLRKQQEAADQKVKLHEIDIKNLKEKVEDLEKKSKEGGCCIM</sequence>
<comment type="caution">
    <text evidence="3">The sequence shown here is derived from an EMBL/GenBank/DDBJ whole genome shotgun (WGS) entry which is preliminary data.</text>
</comment>
<gene>
    <name evidence="3" type="ORF">VFPPC_13276</name>
</gene>
<dbReference type="GO" id="GO:0005525">
    <property type="term" value="F:GTP binding"/>
    <property type="evidence" value="ECO:0007669"/>
    <property type="project" value="InterPro"/>
</dbReference>
<evidence type="ECO:0000313" key="4">
    <source>
        <dbReference type="Proteomes" id="UP000078397"/>
    </source>
</evidence>
<dbReference type="EMBL" id="LSBJ02000002">
    <property type="protein sequence ID" value="OAQ69894.1"/>
    <property type="molecule type" value="Genomic_DNA"/>
</dbReference>